<evidence type="ECO:0000313" key="4">
    <source>
        <dbReference type="Proteomes" id="UP001276659"/>
    </source>
</evidence>
<name>A0AAD9Z4X5_9LECA</name>
<dbReference type="Pfam" id="PF15463">
    <property type="entry name" value="ECM11"/>
    <property type="match status" value="1"/>
</dbReference>
<organism evidence="3 4">
    <name type="scientific">Lepraria neglecta</name>
    <dbReference type="NCBI Taxonomy" id="209136"/>
    <lineage>
        <taxon>Eukaryota</taxon>
        <taxon>Fungi</taxon>
        <taxon>Dikarya</taxon>
        <taxon>Ascomycota</taxon>
        <taxon>Pezizomycotina</taxon>
        <taxon>Lecanoromycetes</taxon>
        <taxon>OSLEUM clade</taxon>
        <taxon>Lecanoromycetidae</taxon>
        <taxon>Lecanorales</taxon>
        <taxon>Lecanorineae</taxon>
        <taxon>Stereocaulaceae</taxon>
        <taxon>Lepraria</taxon>
    </lineage>
</organism>
<feature type="compositionally biased region" description="Polar residues" evidence="1">
    <location>
        <begin position="265"/>
        <end position="277"/>
    </location>
</feature>
<feature type="compositionally biased region" description="Basic and acidic residues" evidence="1">
    <location>
        <begin position="14"/>
        <end position="34"/>
    </location>
</feature>
<feature type="region of interest" description="Disordered" evidence="1">
    <location>
        <begin position="1"/>
        <end position="35"/>
    </location>
</feature>
<comment type="caution">
    <text evidence="3">The sequence shown here is derived from an EMBL/GenBank/DDBJ whole genome shotgun (WGS) entry which is preliminary data.</text>
</comment>
<evidence type="ECO:0000259" key="2">
    <source>
        <dbReference type="Pfam" id="PF15463"/>
    </source>
</evidence>
<reference evidence="3" key="1">
    <citation type="submission" date="2022-11" db="EMBL/GenBank/DDBJ databases">
        <title>Chromosomal genome sequence assembly and mating type (MAT) locus characterization of the leprose asexual lichenized fungus Lepraria neglecta (Nyl.) Erichsen.</title>
        <authorList>
            <person name="Allen J.L."/>
            <person name="Pfeffer B."/>
        </authorList>
    </citation>
    <scope>NUCLEOTIDE SEQUENCE</scope>
    <source>
        <strain evidence="3">Allen 5258</strain>
    </source>
</reference>
<dbReference type="EMBL" id="JASNWA010000008">
    <property type="protein sequence ID" value="KAK3171695.1"/>
    <property type="molecule type" value="Genomic_DNA"/>
</dbReference>
<dbReference type="GO" id="GO:0070860">
    <property type="term" value="C:RNA polymerase I core factor complex"/>
    <property type="evidence" value="ECO:0007669"/>
    <property type="project" value="TreeGrafter"/>
</dbReference>
<feature type="compositionally biased region" description="Basic and acidic residues" evidence="1">
    <location>
        <begin position="193"/>
        <end position="205"/>
    </location>
</feature>
<dbReference type="PANTHER" id="PTHR28244:SF1">
    <property type="entry name" value="RNA POLYMERASE I-SPECIFIC TRANSCRIPTION INITIATION FACTOR RRN11"/>
    <property type="match status" value="1"/>
</dbReference>
<dbReference type="InterPro" id="IPR053029">
    <property type="entry name" value="RNA_pol_I-specific_init_factor"/>
</dbReference>
<dbReference type="GO" id="GO:0017025">
    <property type="term" value="F:TBP-class protein binding"/>
    <property type="evidence" value="ECO:0007669"/>
    <property type="project" value="TreeGrafter"/>
</dbReference>
<gene>
    <name evidence="3" type="ORF">OEA41_003779</name>
</gene>
<dbReference type="PANTHER" id="PTHR28244">
    <property type="entry name" value="RNA POLYMERASE I-SPECIFIC TRANSCRIPTION INITIATION FACTOR RRN11"/>
    <property type="match status" value="1"/>
</dbReference>
<keyword evidence="4" id="KW-1185">Reference proteome</keyword>
<feature type="compositionally biased region" description="Polar residues" evidence="1">
    <location>
        <begin position="83"/>
        <end position="108"/>
    </location>
</feature>
<evidence type="ECO:0000256" key="1">
    <source>
        <dbReference type="SAM" id="MobiDB-lite"/>
    </source>
</evidence>
<feature type="domain" description="Extracellular mutant protein 11 C-terminal" evidence="2">
    <location>
        <begin position="292"/>
        <end position="429"/>
    </location>
</feature>
<evidence type="ECO:0000313" key="3">
    <source>
        <dbReference type="EMBL" id="KAK3171695.1"/>
    </source>
</evidence>
<dbReference type="GO" id="GO:0042790">
    <property type="term" value="P:nucleolar large rRNA transcription by RNA polymerase I"/>
    <property type="evidence" value="ECO:0007669"/>
    <property type="project" value="TreeGrafter"/>
</dbReference>
<dbReference type="Proteomes" id="UP001276659">
    <property type="component" value="Unassembled WGS sequence"/>
</dbReference>
<proteinExistence type="predicted"/>
<feature type="region of interest" description="Disordered" evidence="1">
    <location>
        <begin position="67"/>
        <end position="123"/>
    </location>
</feature>
<dbReference type="InterPro" id="IPR029178">
    <property type="entry name" value="Ecm11_C"/>
</dbReference>
<protein>
    <recommendedName>
        <fullName evidence="2">Extracellular mutant protein 11 C-terminal domain-containing protein</fullName>
    </recommendedName>
</protein>
<accession>A0AAD9Z4X5</accession>
<dbReference type="GO" id="GO:0001164">
    <property type="term" value="F:RNA polymerase I core promoter sequence-specific DNA binding"/>
    <property type="evidence" value="ECO:0007669"/>
    <property type="project" value="TreeGrafter"/>
</dbReference>
<feature type="compositionally biased region" description="Basic and acidic residues" evidence="1">
    <location>
        <begin position="217"/>
        <end position="230"/>
    </location>
</feature>
<feature type="region of interest" description="Disordered" evidence="1">
    <location>
        <begin position="151"/>
        <end position="290"/>
    </location>
</feature>
<sequence>MAAVRQFFNTRAVPAKDESPIHRPSEETQRKIEAKMQAMGYSISPPMANESLSVRNVDPRPLHSKFNDVVDTQQHPLLRKQSLDNTSYSSFDNSGQYRPQPLRTQTDMSLHPSAGTRQNDDDLNRRSSFYEENESLALSPALHKHLALRPLETKNDPSFNPSHQRRRSRSATDATEDGAYYGGDNKQNLWDSYAKDRKNKPRQDSLKGSSKPLPASEESRATQQLRDRQRSPSQARDAVLSPSKFDPQPIMDPNRDDGRKVASSPDVSPTDSMNSINDAGHGKGRKRSRDLDYSIHQLSDMDYQKLKDESFDYIPNASNTISQRDLPDPNLPLSDRLHKVFNDKSQKDKAVRARGFFASLSIEQYEECGDLLLDSFQNVMGKLKQARQQKRKAAQAMEEQIAKREEWVRKKRGVCELELGRLKSAGAAVVKPIKMRA</sequence>
<dbReference type="AlphaFoldDB" id="A0AAD9Z4X5"/>